<reference evidence="2" key="1">
    <citation type="journal article" date="2019" name="Int. J. Syst. Evol. Microbiol.">
        <title>The Global Catalogue of Microorganisms (GCM) 10K type strain sequencing project: providing services to taxonomists for standard genome sequencing and annotation.</title>
        <authorList>
            <consortium name="The Broad Institute Genomics Platform"/>
            <consortium name="The Broad Institute Genome Sequencing Center for Infectious Disease"/>
            <person name="Wu L."/>
            <person name="Ma J."/>
        </authorList>
    </citation>
    <scope>NUCLEOTIDE SEQUENCE [LARGE SCALE GENOMIC DNA]</scope>
    <source>
        <strain evidence="2">CGMCC 1.12286</strain>
    </source>
</reference>
<dbReference type="Proteomes" id="UP001597079">
    <property type="component" value="Unassembled WGS sequence"/>
</dbReference>
<dbReference type="EMBL" id="JBHUCX010000099">
    <property type="protein sequence ID" value="MFD1677954.1"/>
    <property type="molecule type" value="Genomic_DNA"/>
</dbReference>
<sequence>MGLQIVNVNPKYGQIQQIAPATLGYIHIAAQTSEPTFPFRTNTAPELLNELKELAHHLEQLDAIETVTVFKAVGLPPVERLPYVREHVDSIHLARFDVVVLVETKLPEAIEQVQATPVYQALMAYLDDHAKSTHVMSAENRKRVNDVDHTKDGLFLFNYFVADDADVMINLWDYLADWYRAEMGMDNSVLLVPAEQTASDYVAINHARWDGGLPGFLAKQMSKKSFRNYMLANLEANHVGAMPILYRLA</sequence>
<dbReference type="RefSeq" id="WP_377945891.1">
    <property type="nucleotide sequence ID" value="NZ_JBHUCX010000099.1"/>
</dbReference>
<name>A0ABW4JND4_9BACL</name>
<keyword evidence="2" id="KW-1185">Reference proteome</keyword>
<gene>
    <name evidence="1" type="ORF">ACFSB2_25130</name>
</gene>
<comment type="caution">
    <text evidence="1">The sequence shown here is derived from an EMBL/GenBank/DDBJ whole genome shotgun (WGS) entry which is preliminary data.</text>
</comment>
<organism evidence="1 2">
    <name type="scientific">Alicyclobacillus fodiniaquatilis</name>
    <dbReference type="NCBI Taxonomy" id="1661150"/>
    <lineage>
        <taxon>Bacteria</taxon>
        <taxon>Bacillati</taxon>
        <taxon>Bacillota</taxon>
        <taxon>Bacilli</taxon>
        <taxon>Bacillales</taxon>
        <taxon>Alicyclobacillaceae</taxon>
        <taxon>Alicyclobacillus</taxon>
    </lineage>
</organism>
<proteinExistence type="predicted"/>
<protein>
    <submittedName>
        <fullName evidence="1">Uncharacterized protein</fullName>
    </submittedName>
</protein>
<accession>A0ABW4JND4</accession>
<evidence type="ECO:0000313" key="2">
    <source>
        <dbReference type="Proteomes" id="UP001597079"/>
    </source>
</evidence>
<evidence type="ECO:0000313" key="1">
    <source>
        <dbReference type="EMBL" id="MFD1677954.1"/>
    </source>
</evidence>